<reference evidence="3" key="2">
    <citation type="submission" date="2013-04" db="UniProtKB">
        <authorList>
            <consortium name="EnsemblPlants"/>
        </authorList>
    </citation>
    <scope>IDENTIFICATION</scope>
</reference>
<evidence type="ECO:0000259" key="2">
    <source>
        <dbReference type="Pfam" id="PF12819"/>
    </source>
</evidence>
<protein>
    <recommendedName>
        <fullName evidence="2">Malectin-like domain-containing protein</fullName>
    </recommendedName>
</protein>
<dbReference type="eggNOG" id="ENOG502QQCZ">
    <property type="taxonomic scope" value="Eukaryota"/>
</dbReference>
<keyword evidence="4" id="KW-1185">Reference proteome</keyword>
<proteinExistence type="predicted"/>
<dbReference type="Gramene" id="OB09G14430.1">
    <property type="protein sequence ID" value="OB09G14430.1"/>
    <property type="gene ID" value="OB09G14430"/>
</dbReference>
<dbReference type="PANTHER" id="PTHR45631:SF6">
    <property type="entry name" value="OS09G0352000 PROTEIN"/>
    <property type="match status" value="1"/>
</dbReference>
<dbReference type="EnsemblPlants" id="OB09G14430.1">
    <property type="protein sequence ID" value="OB09G14430.1"/>
    <property type="gene ID" value="OB09G14430"/>
</dbReference>
<evidence type="ECO:0000256" key="1">
    <source>
        <dbReference type="ARBA" id="ARBA00004167"/>
    </source>
</evidence>
<comment type="subcellular location">
    <subcellularLocation>
        <location evidence="1">Membrane</location>
        <topology evidence="1">Single-pass membrane protein</topology>
    </subcellularLocation>
</comment>
<dbReference type="InterPro" id="IPR024788">
    <property type="entry name" value="Malectin-like_Carb-bd_dom"/>
</dbReference>
<accession>J3MWR4</accession>
<name>J3MWR4_ORYBR</name>
<feature type="domain" description="Malectin-like" evidence="2">
    <location>
        <begin position="9"/>
        <end position="185"/>
    </location>
</feature>
<dbReference type="STRING" id="4533.J3MWR4"/>
<evidence type="ECO:0000313" key="3">
    <source>
        <dbReference type="EnsemblPlants" id="OB09G14430.1"/>
    </source>
</evidence>
<dbReference type="HOGENOM" id="CLU_964351_0_0_1"/>
<dbReference type="PANTHER" id="PTHR45631">
    <property type="entry name" value="OS07G0107800 PROTEIN-RELATED"/>
    <property type="match status" value="1"/>
</dbReference>
<dbReference type="Proteomes" id="UP000006038">
    <property type="component" value="Chromosome 9"/>
</dbReference>
<sequence>MSVAGFLSIDCGLESKYSGYTDTDDGIFYVSDDNYVDGGENHRVSAADEGSVSRPQATLRSFPSGLRNCYALPTKSGSKYLARVHSVYGNYDGKNNSATLQFDVYLGVNYWDTVRPNVVSEVLFVARASWTPVCFVNTDHGTPFVSTLELRLLGSDLYPLVTANKSLSMFQRRSMGSKIRLKRRYESARSRKLDAARMQPMESESDRNCSLIGPEDQLNLAHHLKIFDLLELPARGLLASQCSALEWSKIDSHAYVYNRYYYFQRQQFCVESRINLKAIAGLLDDVLVV</sequence>
<evidence type="ECO:0000313" key="4">
    <source>
        <dbReference type="Proteomes" id="UP000006038"/>
    </source>
</evidence>
<reference evidence="3" key="1">
    <citation type="journal article" date="2013" name="Nat. Commun.">
        <title>Whole-genome sequencing of Oryza brachyantha reveals mechanisms underlying Oryza genome evolution.</title>
        <authorList>
            <person name="Chen J."/>
            <person name="Huang Q."/>
            <person name="Gao D."/>
            <person name="Wang J."/>
            <person name="Lang Y."/>
            <person name="Liu T."/>
            <person name="Li B."/>
            <person name="Bai Z."/>
            <person name="Luis Goicoechea J."/>
            <person name="Liang C."/>
            <person name="Chen C."/>
            <person name="Zhang W."/>
            <person name="Sun S."/>
            <person name="Liao Y."/>
            <person name="Zhang X."/>
            <person name="Yang L."/>
            <person name="Song C."/>
            <person name="Wang M."/>
            <person name="Shi J."/>
            <person name="Liu G."/>
            <person name="Liu J."/>
            <person name="Zhou H."/>
            <person name="Zhou W."/>
            <person name="Yu Q."/>
            <person name="An N."/>
            <person name="Chen Y."/>
            <person name="Cai Q."/>
            <person name="Wang B."/>
            <person name="Liu B."/>
            <person name="Min J."/>
            <person name="Huang Y."/>
            <person name="Wu H."/>
            <person name="Li Z."/>
            <person name="Zhang Y."/>
            <person name="Yin Y."/>
            <person name="Song W."/>
            <person name="Jiang J."/>
            <person name="Jackson S.A."/>
            <person name="Wing R.A."/>
            <person name="Wang J."/>
            <person name="Chen M."/>
        </authorList>
    </citation>
    <scope>NUCLEOTIDE SEQUENCE [LARGE SCALE GENOMIC DNA]</scope>
    <source>
        <strain evidence="3">cv. IRGC 101232</strain>
    </source>
</reference>
<dbReference type="Pfam" id="PF12819">
    <property type="entry name" value="Malectin_like"/>
    <property type="match status" value="1"/>
</dbReference>
<organism evidence="3">
    <name type="scientific">Oryza brachyantha</name>
    <name type="common">malo sina</name>
    <dbReference type="NCBI Taxonomy" id="4533"/>
    <lineage>
        <taxon>Eukaryota</taxon>
        <taxon>Viridiplantae</taxon>
        <taxon>Streptophyta</taxon>
        <taxon>Embryophyta</taxon>
        <taxon>Tracheophyta</taxon>
        <taxon>Spermatophyta</taxon>
        <taxon>Magnoliopsida</taxon>
        <taxon>Liliopsida</taxon>
        <taxon>Poales</taxon>
        <taxon>Poaceae</taxon>
        <taxon>BOP clade</taxon>
        <taxon>Oryzoideae</taxon>
        <taxon>Oryzeae</taxon>
        <taxon>Oryzinae</taxon>
        <taxon>Oryza</taxon>
    </lineage>
</organism>
<dbReference type="GO" id="GO:0016020">
    <property type="term" value="C:membrane"/>
    <property type="evidence" value="ECO:0007669"/>
    <property type="project" value="UniProtKB-SubCell"/>
</dbReference>
<dbReference type="AlphaFoldDB" id="J3MWR4"/>